<dbReference type="Gene3D" id="3.40.720.10">
    <property type="entry name" value="Alkaline Phosphatase, subunit A"/>
    <property type="match status" value="1"/>
</dbReference>
<feature type="binding site" evidence="4">
    <location>
        <position position="335"/>
    </location>
    <ligand>
        <name>Mn(2+)</name>
        <dbReference type="ChEBI" id="CHEBI:29035"/>
        <label>1</label>
    </ligand>
</feature>
<evidence type="ECO:0000256" key="3">
    <source>
        <dbReference type="ARBA" id="ARBA00023211"/>
    </source>
</evidence>
<dbReference type="NCBIfam" id="NF003766">
    <property type="entry name" value="PRK05362.1"/>
    <property type="match status" value="1"/>
</dbReference>
<dbReference type="NCBIfam" id="TIGR01696">
    <property type="entry name" value="deoB"/>
    <property type="match status" value="1"/>
</dbReference>
<dbReference type="CDD" id="cd16009">
    <property type="entry name" value="PPM"/>
    <property type="match status" value="1"/>
</dbReference>
<evidence type="ECO:0000256" key="2">
    <source>
        <dbReference type="ARBA" id="ARBA00022723"/>
    </source>
</evidence>
<evidence type="ECO:0000256" key="1">
    <source>
        <dbReference type="ARBA" id="ARBA00010373"/>
    </source>
</evidence>
<organism evidence="7 8">
    <name type="scientific">Ruegeria spongiae</name>
    <dbReference type="NCBI Taxonomy" id="2942209"/>
    <lineage>
        <taxon>Bacteria</taxon>
        <taxon>Pseudomonadati</taxon>
        <taxon>Pseudomonadota</taxon>
        <taxon>Alphaproteobacteria</taxon>
        <taxon>Rhodobacterales</taxon>
        <taxon>Roseobacteraceae</taxon>
        <taxon>Ruegeria</taxon>
    </lineage>
</organism>
<dbReference type="Pfam" id="PF01676">
    <property type="entry name" value="Metalloenzyme"/>
    <property type="match status" value="1"/>
</dbReference>
<dbReference type="SUPFAM" id="SSF53649">
    <property type="entry name" value="Alkaline phosphatase-like"/>
    <property type="match status" value="1"/>
</dbReference>
<dbReference type="PANTHER" id="PTHR21110">
    <property type="entry name" value="PHOSPHOPENTOMUTASE"/>
    <property type="match status" value="1"/>
</dbReference>
<protein>
    <recommendedName>
        <fullName evidence="4 5">Phosphopentomutase</fullName>
        <ecNumber evidence="4 5">5.4.2.7</ecNumber>
    </recommendedName>
    <alternativeName>
        <fullName evidence="4">Phosphodeoxyribomutase</fullName>
    </alternativeName>
</protein>
<evidence type="ECO:0000256" key="5">
    <source>
        <dbReference type="NCBIfam" id="TIGR01696"/>
    </source>
</evidence>
<dbReference type="InterPro" id="IPR006124">
    <property type="entry name" value="Metalloenzyme"/>
</dbReference>
<comment type="function">
    <text evidence="4">Isomerase that catalyzes the conversion of deoxy-ribose 1-phosphate (dRib-1-P) and ribose 1-phosphate (Rib-1-P) to deoxy-ribose 5-phosphate (dRib-5-P) and ribose 5-phosphate (Rib-5-P), respectively.</text>
</comment>
<keyword evidence="4" id="KW-0963">Cytoplasm</keyword>
<keyword evidence="3 4" id="KW-0464">Manganese</keyword>
<evidence type="ECO:0000259" key="6">
    <source>
        <dbReference type="Pfam" id="PF01676"/>
    </source>
</evidence>
<keyword evidence="4 7" id="KW-0413">Isomerase</keyword>
<feature type="binding site" evidence="4">
    <location>
        <position position="298"/>
    </location>
    <ligand>
        <name>Mn(2+)</name>
        <dbReference type="ChEBI" id="CHEBI:29035"/>
        <label>2</label>
    </ligand>
</feature>
<keyword evidence="2 4" id="KW-0479">Metal-binding</keyword>
<evidence type="ECO:0000313" key="8">
    <source>
        <dbReference type="Proteomes" id="UP001203880"/>
    </source>
</evidence>
<gene>
    <name evidence="4" type="primary">deoB</name>
    <name evidence="7" type="ORF">M3P21_03310</name>
</gene>
<dbReference type="SUPFAM" id="SSF143856">
    <property type="entry name" value="DeoB insert domain-like"/>
    <property type="match status" value="1"/>
</dbReference>
<dbReference type="PANTHER" id="PTHR21110:SF0">
    <property type="entry name" value="PHOSPHOPENTOMUTASE"/>
    <property type="match status" value="1"/>
</dbReference>
<dbReference type="InterPro" id="IPR010045">
    <property type="entry name" value="DeoB"/>
</dbReference>
<dbReference type="GO" id="GO:0008973">
    <property type="term" value="F:phosphopentomutase activity"/>
    <property type="evidence" value="ECO:0007669"/>
    <property type="project" value="UniProtKB-EC"/>
</dbReference>
<dbReference type="RefSeq" id="WP_249706771.1">
    <property type="nucleotide sequence ID" value="NZ_JAMFMB010000003.1"/>
</dbReference>
<dbReference type="EC" id="5.4.2.7" evidence="4 5"/>
<sequence length="400" mass="42883">MTRALLIVMDSVAIGGAPDAAAFGDEGSSTVGHILDARGEAGLVLPNLADMGLYQALAHSSDTAWSDPQPRPNAIWAVGREVGRGKDTPSGHWEITGLPVMEPPHVFEALECSFPQALLDALIAQADLPGILGNKHASGMPVLRELGKEHIRTGKPIVYTSADSVLQIAAHEEHFGLDRLYDLCRIARVICDDYRVGRIIARPFVGTTPEDFKRTGNRRDFTMPPDEDTLLDNLTAAGRQVLAMGKISDIYAGRGITDSRKTHGNMALFDLTLAAMDDLQEGGLMFANFVDFDTEFGHARDPLGYAGALEDFDARLPELFAKMAPDDLLIITADHGNDPTWAGTDHTREQVPVLIKSKSLAPGSLGVRGFADIGASIAAHLGVPATPHGASFLPLRGEKQ</sequence>
<feature type="domain" description="Metalloenzyme" evidence="6">
    <location>
        <begin position="3"/>
        <end position="384"/>
    </location>
</feature>
<name>A0ABT0PY50_9RHOB</name>
<comment type="catalytic activity">
    <reaction evidence="4">
        <text>2-deoxy-alpha-D-ribose 1-phosphate = 2-deoxy-D-ribose 5-phosphate</text>
        <dbReference type="Rhea" id="RHEA:27658"/>
        <dbReference type="ChEBI" id="CHEBI:57259"/>
        <dbReference type="ChEBI" id="CHEBI:62877"/>
        <dbReference type="EC" id="5.4.2.7"/>
    </reaction>
</comment>
<reference evidence="7" key="1">
    <citation type="submission" date="2022-05" db="EMBL/GenBank/DDBJ databases">
        <authorList>
            <person name="Park J.-S."/>
        </authorList>
    </citation>
    <scope>NUCLEOTIDE SEQUENCE</scope>
    <source>
        <strain evidence="7">2012CJ41-6</strain>
    </source>
</reference>
<evidence type="ECO:0000313" key="7">
    <source>
        <dbReference type="EMBL" id="MCL6282548.1"/>
    </source>
</evidence>
<dbReference type="EMBL" id="JAMFMB010000003">
    <property type="protein sequence ID" value="MCL6282548.1"/>
    <property type="molecule type" value="Genomic_DNA"/>
</dbReference>
<evidence type="ECO:0000256" key="4">
    <source>
        <dbReference type="HAMAP-Rule" id="MF_00740"/>
    </source>
</evidence>
<proteinExistence type="inferred from homology"/>
<keyword evidence="8" id="KW-1185">Reference proteome</keyword>
<feature type="binding site" evidence="4">
    <location>
        <position position="346"/>
    </location>
    <ligand>
        <name>Mn(2+)</name>
        <dbReference type="ChEBI" id="CHEBI:29035"/>
        <label>2</label>
    </ligand>
</feature>
<comment type="pathway">
    <text evidence="4">Carbohydrate degradation; 2-deoxy-D-ribose 1-phosphate degradation; D-glyceraldehyde 3-phosphate and acetaldehyde from 2-deoxy-alpha-D-ribose 1-phosphate: step 1/2.</text>
</comment>
<accession>A0ABT0PY50</accession>
<dbReference type="InterPro" id="IPR024052">
    <property type="entry name" value="Phosphopentomutase_DeoB_cap_sf"/>
</dbReference>
<comment type="catalytic activity">
    <reaction evidence="4">
        <text>alpha-D-ribose 1-phosphate = D-ribose 5-phosphate</text>
        <dbReference type="Rhea" id="RHEA:18793"/>
        <dbReference type="ChEBI" id="CHEBI:57720"/>
        <dbReference type="ChEBI" id="CHEBI:78346"/>
        <dbReference type="EC" id="5.4.2.7"/>
    </reaction>
</comment>
<comment type="caution">
    <text evidence="7">The sequence shown here is derived from an EMBL/GenBank/DDBJ whole genome shotgun (WGS) entry which is preliminary data.</text>
</comment>
<dbReference type="PIRSF" id="PIRSF001491">
    <property type="entry name" value="Ppentomutase"/>
    <property type="match status" value="1"/>
</dbReference>
<dbReference type="InterPro" id="IPR017850">
    <property type="entry name" value="Alkaline_phosphatase_core_sf"/>
</dbReference>
<comment type="similarity">
    <text evidence="1 4">Belongs to the phosphopentomutase family.</text>
</comment>
<dbReference type="Gene3D" id="3.30.70.1250">
    <property type="entry name" value="Phosphopentomutase"/>
    <property type="match status" value="1"/>
</dbReference>
<comment type="cofactor">
    <cofactor evidence="4">
        <name>Mn(2+)</name>
        <dbReference type="ChEBI" id="CHEBI:29035"/>
    </cofactor>
    <text evidence="4">Binds 2 manganese ions.</text>
</comment>
<dbReference type="HAMAP" id="MF_00740">
    <property type="entry name" value="Phosphopentomut"/>
    <property type="match status" value="1"/>
</dbReference>
<dbReference type="Proteomes" id="UP001203880">
    <property type="component" value="Unassembled WGS sequence"/>
</dbReference>
<feature type="binding site" evidence="4">
    <location>
        <position position="293"/>
    </location>
    <ligand>
        <name>Mn(2+)</name>
        <dbReference type="ChEBI" id="CHEBI:29035"/>
        <label>2</label>
    </ligand>
</feature>
<feature type="binding site" evidence="4">
    <location>
        <position position="10"/>
    </location>
    <ligand>
        <name>Mn(2+)</name>
        <dbReference type="ChEBI" id="CHEBI:29035"/>
        <label>1</label>
    </ligand>
</feature>
<comment type="subcellular location">
    <subcellularLocation>
        <location evidence="4">Cytoplasm</location>
    </subcellularLocation>
</comment>
<feature type="binding site" evidence="4">
    <location>
        <position position="334"/>
    </location>
    <ligand>
        <name>Mn(2+)</name>
        <dbReference type="ChEBI" id="CHEBI:29035"/>
        <label>1</label>
    </ligand>
</feature>